<evidence type="ECO:0000259" key="1">
    <source>
        <dbReference type="Pfam" id="PF01323"/>
    </source>
</evidence>
<dbReference type="STRING" id="73230.A0A2B7Z3H9"/>
<reference evidence="2 3" key="1">
    <citation type="submission" date="2017-10" db="EMBL/GenBank/DDBJ databases">
        <title>Comparative genomics in systemic dimorphic fungi from Ajellomycetaceae.</title>
        <authorList>
            <person name="Munoz J.F."/>
            <person name="Mcewen J.G."/>
            <person name="Clay O.K."/>
            <person name="Cuomo C.A."/>
        </authorList>
    </citation>
    <scope>NUCLEOTIDE SEQUENCE [LARGE SCALE GENOMIC DNA]</scope>
    <source>
        <strain evidence="2 3">UAMH4076</strain>
    </source>
</reference>
<dbReference type="Pfam" id="PF01323">
    <property type="entry name" value="DSBA"/>
    <property type="match status" value="1"/>
</dbReference>
<keyword evidence="3" id="KW-1185">Reference proteome</keyword>
<dbReference type="Gene3D" id="3.40.30.10">
    <property type="entry name" value="Glutaredoxin"/>
    <property type="match status" value="1"/>
</dbReference>
<feature type="domain" description="DSBA-like thioredoxin" evidence="1">
    <location>
        <begin position="5"/>
        <end position="216"/>
    </location>
</feature>
<dbReference type="CDD" id="cd03024">
    <property type="entry name" value="DsbA_FrnE"/>
    <property type="match status" value="1"/>
</dbReference>
<organism evidence="2 3">
    <name type="scientific">[Emmonsia] crescens</name>
    <dbReference type="NCBI Taxonomy" id="73230"/>
    <lineage>
        <taxon>Eukaryota</taxon>
        <taxon>Fungi</taxon>
        <taxon>Dikarya</taxon>
        <taxon>Ascomycota</taxon>
        <taxon>Pezizomycotina</taxon>
        <taxon>Eurotiomycetes</taxon>
        <taxon>Eurotiomycetidae</taxon>
        <taxon>Onygenales</taxon>
        <taxon>Ajellomycetaceae</taxon>
        <taxon>Emergomyces</taxon>
    </lineage>
</organism>
<comment type="caution">
    <text evidence="2">The sequence shown here is derived from an EMBL/GenBank/DDBJ whole genome shotgun (WGS) entry which is preliminary data.</text>
</comment>
<evidence type="ECO:0000313" key="2">
    <source>
        <dbReference type="EMBL" id="PGH28456.1"/>
    </source>
</evidence>
<proteinExistence type="predicted"/>
<dbReference type="GO" id="GO:0016491">
    <property type="term" value="F:oxidoreductase activity"/>
    <property type="evidence" value="ECO:0007669"/>
    <property type="project" value="InterPro"/>
</dbReference>
<protein>
    <recommendedName>
        <fullName evidence="1">DSBA-like thioredoxin domain-containing protein</fullName>
    </recommendedName>
</protein>
<dbReference type="VEuPathDB" id="FungiDB:EMCG_01519"/>
<dbReference type="PANTHER" id="PTHR13887:SF41">
    <property type="entry name" value="THIOREDOXIN SUPERFAMILY PROTEIN"/>
    <property type="match status" value="1"/>
</dbReference>
<dbReference type="InterPro" id="IPR001853">
    <property type="entry name" value="DSBA-like_thioredoxin_dom"/>
</dbReference>
<dbReference type="SUPFAM" id="SSF52833">
    <property type="entry name" value="Thioredoxin-like"/>
    <property type="match status" value="1"/>
</dbReference>
<accession>A0A2B7Z3H9</accession>
<sequence length="251" mass="27665">MAVITIDIISDAICPWCFIGYRDLQKAISLYQKTYPGGSKDEFQLLWKPYFIDQEPPKESILIQDRMLRKMGPRMTEGAQTRLKRVGAAMGISFKFGGYMGSSRLAHVLLHSTGAEKGFLMQGKVSEILFQYQFEREEDISCIDTLVRAAVEVGLEEEEVKGWLAGEVEGEGEGNGVRAIIEEQGKKAREEGVQGVPHYIIGGNYHIDGAVDVAEFFEKVVEVKEGGSGGELLITGVTCSLSRDGVKMDAC</sequence>
<evidence type="ECO:0000313" key="3">
    <source>
        <dbReference type="Proteomes" id="UP000226031"/>
    </source>
</evidence>
<dbReference type="EMBL" id="PDND01000432">
    <property type="protein sequence ID" value="PGH28456.1"/>
    <property type="molecule type" value="Genomic_DNA"/>
</dbReference>
<gene>
    <name evidence="2" type="ORF">GX50_08808</name>
</gene>
<name>A0A2B7Z3H9_9EURO</name>
<dbReference type="PANTHER" id="PTHR13887">
    <property type="entry name" value="GLUTATHIONE S-TRANSFERASE KAPPA"/>
    <property type="match status" value="1"/>
</dbReference>
<dbReference type="Proteomes" id="UP000226031">
    <property type="component" value="Unassembled WGS sequence"/>
</dbReference>
<dbReference type="InterPro" id="IPR036249">
    <property type="entry name" value="Thioredoxin-like_sf"/>
</dbReference>
<dbReference type="AlphaFoldDB" id="A0A2B7Z3H9"/>